<evidence type="ECO:0000259" key="6">
    <source>
        <dbReference type="Pfam" id="PF23559"/>
    </source>
</evidence>
<dbReference type="GO" id="GO:0043531">
    <property type="term" value="F:ADP binding"/>
    <property type="evidence" value="ECO:0007669"/>
    <property type="project" value="InterPro"/>
</dbReference>
<keyword evidence="4" id="KW-0611">Plant defense</keyword>
<evidence type="ECO:0000256" key="2">
    <source>
        <dbReference type="ARBA" id="ARBA00022737"/>
    </source>
</evidence>
<dbReference type="SUPFAM" id="SSF52058">
    <property type="entry name" value="L domain-like"/>
    <property type="match status" value="1"/>
</dbReference>
<reference evidence="7" key="1">
    <citation type="submission" date="2022-02" db="EMBL/GenBank/DDBJ databases">
        <authorList>
            <person name="Henning P.M."/>
            <person name="McCubbin A.G."/>
            <person name="Shore J.S."/>
        </authorList>
    </citation>
    <scope>NUCLEOTIDE SEQUENCE</scope>
    <source>
        <strain evidence="7">F60SS</strain>
        <tissue evidence="7">Leaves</tissue>
    </source>
</reference>
<gene>
    <name evidence="7" type="ORF">Tsubulata_041987</name>
</gene>
<dbReference type="Proteomes" id="UP001141552">
    <property type="component" value="Unassembled WGS sequence"/>
</dbReference>
<keyword evidence="3" id="KW-0547">Nucleotide-binding</keyword>
<dbReference type="PANTHER" id="PTHR33463:SF204">
    <property type="entry name" value="NB-ARC DOMAIN-CONTAINING PROTEIN"/>
    <property type="match status" value="1"/>
</dbReference>
<keyword evidence="8" id="KW-1185">Reference proteome</keyword>
<organism evidence="7 8">
    <name type="scientific">Turnera subulata</name>
    <dbReference type="NCBI Taxonomy" id="218843"/>
    <lineage>
        <taxon>Eukaryota</taxon>
        <taxon>Viridiplantae</taxon>
        <taxon>Streptophyta</taxon>
        <taxon>Embryophyta</taxon>
        <taxon>Tracheophyta</taxon>
        <taxon>Spermatophyta</taxon>
        <taxon>Magnoliopsida</taxon>
        <taxon>eudicotyledons</taxon>
        <taxon>Gunneridae</taxon>
        <taxon>Pentapetalae</taxon>
        <taxon>rosids</taxon>
        <taxon>fabids</taxon>
        <taxon>Malpighiales</taxon>
        <taxon>Passifloraceae</taxon>
        <taxon>Turnera</taxon>
    </lineage>
</organism>
<dbReference type="InterPro" id="IPR032675">
    <property type="entry name" value="LRR_dom_sf"/>
</dbReference>
<comment type="caution">
    <text evidence="7">The sequence shown here is derived from an EMBL/GenBank/DDBJ whole genome shotgun (WGS) entry which is preliminary data.</text>
</comment>
<dbReference type="SUPFAM" id="SSF52540">
    <property type="entry name" value="P-loop containing nucleoside triphosphate hydrolases"/>
    <property type="match status" value="1"/>
</dbReference>
<evidence type="ECO:0008006" key="9">
    <source>
        <dbReference type="Google" id="ProtNLM"/>
    </source>
</evidence>
<keyword evidence="1" id="KW-0433">Leucine-rich repeat</keyword>
<dbReference type="Pfam" id="PF23247">
    <property type="entry name" value="LRR_RPS2"/>
    <property type="match status" value="1"/>
</dbReference>
<dbReference type="InterPro" id="IPR036388">
    <property type="entry name" value="WH-like_DNA-bd_sf"/>
</dbReference>
<dbReference type="GO" id="GO:0006952">
    <property type="term" value="P:defense response"/>
    <property type="evidence" value="ECO:0007669"/>
    <property type="project" value="UniProtKB-KW"/>
</dbReference>
<evidence type="ECO:0000256" key="1">
    <source>
        <dbReference type="ARBA" id="ARBA00022614"/>
    </source>
</evidence>
<dbReference type="FunFam" id="1.10.10.10:FF:000322">
    <property type="entry name" value="Probable disease resistance protein At1g63360"/>
    <property type="match status" value="1"/>
</dbReference>
<evidence type="ECO:0000256" key="4">
    <source>
        <dbReference type="ARBA" id="ARBA00022821"/>
    </source>
</evidence>
<dbReference type="InterPro" id="IPR042197">
    <property type="entry name" value="Apaf_helical"/>
</dbReference>
<dbReference type="Gene3D" id="1.10.8.430">
    <property type="entry name" value="Helical domain of apoptotic protease-activating factors"/>
    <property type="match status" value="1"/>
</dbReference>
<evidence type="ECO:0000313" key="8">
    <source>
        <dbReference type="Proteomes" id="UP001141552"/>
    </source>
</evidence>
<accession>A0A9Q0JMZ8</accession>
<keyword evidence="2" id="KW-0677">Repeat</keyword>
<sequence length="604" mass="69620">MGAQERLKVDFLSSEEALDLFLRTVGKDTLTLHPDMRNLAETIVDECKGLPLAVITVARAMATRKSPEEWRHAIRLLRNHPSLFPGMRGKVFDILMFSYHSLNNETLRRCFRYCCIFPEDYEIHKYDLIQLWIAEKFIEASNYYEARNHGEYIIGSLKLACLLESGESENYVRMHDIVRDMAMSLSWTSYDNILVQGHDGVIGVRDSAEDQFATARRMSFFGLHSDNVDLRQFSRDFKTLLVRNSQLDQLPKKWFQNMSFDNYLVVLDLSHNSCLTELPVEIRFMIFLRHLNVSWTNIRELPVEVKELTDLKTLMMDGTSKLEKIPAQVISCLYSLKVFSRILYPEELVACLPLDRLISLEELECLHLDYLGATLGTPEAIHYIFNSPKLQKCINWITIMDCSDLPSLYINDSCLRKMEHLEKLQVRACHSLEELNIIQEQKKPEGILPGGISNYSTLTGQEFFQNLSHVEFWDCPIKEMTWLIHAPRVQTLKISNCHSIVEVIGDNSGPAGTGQRQNIFSYLKDLILEDLPMLRTIYKQALSFPFLARIKVAGCPNLRKLPLDSNSANNSLKEICGAESWWDQLQWKNGATKHIFSSKFVKCQ</sequence>
<dbReference type="PANTHER" id="PTHR33463">
    <property type="entry name" value="NB-ARC DOMAIN-CONTAINING PROTEIN-RELATED"/>
    <property type="match status" value="1"/>
</dbReference>
<dbReference type="FunFam" id="1.10.8.430:FF:000003">
    <property type="entry name" value="Probable disease resistance protein At5g66910"/>
    <property type="match status" value="1"/>
</dbReference>
<dbReference type="GO" id="GO:0005524">
    <property type="term" value="F:ATP binding"/>
    <property type="evidence" value="ECO:0007669"/>
    <property type="project" value="UniProtKB-KW"/>
</dbReference>
<evidence type="ECO:0000313" key="7">
    <source>
        <dbReference type="EMBL" id="KAJ4846857.1"/>
    </source>
</evidence>
<dbReference type="OrthoDB" id="851866at2759"/>
<reference evidence="7" key="2">
    <citation type="journal article" date="2023" name="Plants (Basel)">
        <title>Annotation of the Turnera subulata (Passifloraceae) Draft Genome Reveals the S-Locus Evolved after the Divergence of Turneroideae from Passifloroideae in a Stepwise Manner.</title>
        <authorList>
            <person name="Henning P.M."/>
            <person name="Roalson E.H."/>
            <person name="Mir W."/>
            <person name="McCubbin A.G."/>
            <person name="Shore J.S."/>
        </authorList>
    </citation>
    <scope>NUCLEOTIDE SEQUENCE</scope>
    <source>
        <strain evidence="7">F60SS</strain>
    </source>
</reference>
<dbReference type="Gene3D" id="3.80.10.10">
    <property type="entry name" value="Ribonuclease Inhibitor"/>
    <property type="match status" value="2"/>
</dbReference>
<feature type="domain" description="Disease resistance protein winged helix" evidence="6">
    <location>
        <begin position="116"/>
        <end position="182"/>
    </location>
</feature>
<feature type="domain" description="Disease resistance protein At4g27190-like leucine-rich repeats" evidence="5">
    <location>
        <begin position="459"/>
        <end position="561"/>
    </location>
</feature>
<name>A0A9Q0JMZ8_9ROSI</name>
<dbReference type="AlphaFoldDB" id="A0A9Q0JMZ8"/>
<dbReference type="InterPro" id="IPR027417">
    <property type="entry name" value="P-loop_NTPase"/>
</dbReference>
<dbReference type="InterPro" id="IPR057135">
    <property type="entry name" value="At4g27190-like_LRR"/>
</dbReference>
<dbReference type="Pfam" id="PF23559">
    <property type="entry name" value="WHD_DRP"/>
    <property type="match status" value="1"/>
</dbReference>
<evidence type="ECO:0000256" key="3">
    <source>
        <dbReference type="ARBA" id="ARBA00022741"/>
    </source>
</evidence>
<protein>
    <recommendedName>
        <fullName evidence="9">NB-ARC domain-containing protein</fullName>
    </recommendedName>
</protein>
<dbReference type="InterPro" id="IPR050905">
    <property type="entry name" value="Plant_NBS-LRR"/>
</dbReference>
<dbReference type="InterPro" id="IPR058922">
    <property type="entry name" value="WHD_DRP"/>
</dbReference>
<proteinExistence type="predicted"/>
<dbReference type="Gene3D" id="1.10.10.10">
    <property type="entry name" value="Winged helix-like DNA-binding domain superfamily/Winged helix DNA-binding domain"/>
    <property type="match status" value="1"/>
</dbReference>
<evidence type="ECO:0000259" key="5">
    <source>
        <dbReference type="Pfam" id="PF23247"/>
    </source>
</evidence>
<dbReference type="EMBL" id="JAKUCV010001324">
    <property type="protein sequence ID" value="KAJ4846857.1"/>
    <property type="molecule type" value="Genomic_DNA"/>
</dbReference>